<reference evidence="2 3" key="1">
    <citation type="submission" date="2016-10" db="EMBL/GenBank/DDBJ databases">
        <authorList>
            <person name="de Groot N.N."/>
        </authorList>
    </citation>
    <scope>NUCLEOTIDE SEQUENCE [LARGE SCALE GENOMIC DNA]</scope>
    <source>
        <strain evidence="2 3">CGMCC 1.6291</strain>
    </source>
</reference>
<evidence type="ECO:0000313" key="3">
    <source>
        <dbReference type="Proteomes" id="UP000199657"/>
    </source>
</evidence>
<sequence>MNSTLRKRFSYVLIGGGIVLLALAVLLLIATYQHNAAVAAEVEAAQEAITHSAEMTNGSDEDAAERAQELAEIEALAEESRGSYMPSAVLLLVGAGGLLAGVRIYRSSGSAGGDG</sequence>
<feature type="transmembrane region" description="Helical" evidence="1">
    <location>
        <begin position="84"/>
        <end position="105"/>
    </location>
</feature>
<dbReference type="RefSeq" id="WP_091642114.1">
    <property type="nucleotide sequence ID" value="NZ_FOEG01000003.1"/>
</dbReference>
<organism evidence="2 3">
    <name type="scientific">Aquisalimonas asiatica</name>
    <dbReference type="NCBI Taxonomy" id="406100"/>
    <lineage>
        <taxon>Bacteria</taxon>
        <taxon>Pseudomonadati</taxon>
        <taxon>Pseudomonadota</taxon>
        <taxon>Gammaproteobacteria</taxon>
        <taxon>Chromatiales</taxon>
        <taxon>Ectothiorhodospiraceae</taxon>
        <taxon>Aquisalimonas</taxon>
    </lineage>
</organism>
<keyword evidence="1" id="KW-0472">Membrane</keyword>
<keyword evidence="1" id="KW-0812">Transmembrane</keyword>
<keyword evidence="1" id="KW-1133">Transmembrane helix</keyword>
<protein>
    <submittedName>
        <fullName evidence="2">Uncharacterized protein</fullName>
    </submittedName>
</protein>
<gene>
    <name evidence="2" type="ORF">SAMN04488052_10357</name>
</gene>
<dbReference type="AlphaFoldDB" id="A0A1H8SKT4"/>
<feature type="transmembrane region" description="Helical" evidence="1">
    <location>
        <begin position="12"/>
        <end position="32"/>
    </location>
</feature>
<accession>A0A1H8SKT4</accession>
<name>A0A1H8SKT4_9GAMM</name>
<evidence type="ECO:0000313" key="2">
    <source>
        <dbReference type="EMBL" id="SEO79579.1"/>
    </source>
</evidence>
<proteinExistence type="predicted"/>
<dbReference type="Proteomes" id="UP000199657">
    <property type="component" value="Unassembled WGS sequence"/>
</dbReference>
<dbReference type="EMBL" id="FOEG01000003">
    <property type="protein sequence ID" value="SEO79579.1"/>
    <property type="molecule type" value="Genomic_DNA"/>
</dbReference>
<evidence type="ECO:0000256" key="1">
    <source>
        <dbReference type="SAM" id="Phobius"/>
    </source>
</evidence>
<keyword evidence="3" id="KW-1185">Reference proteome</keyword>